<keyword evidence="3" id="KW-1185">Reference proteome</keyword>
<dbReference type="Proteomes" id="UP001153148">
    <property type="component" value="Unassembled WGS sequence"/>
</dbReference>
<accession>A0ABN7PCL1</accession>
<feature type="region of interest" description="Disordered" evidence="1">
    <location>
        <begin position="56"/>
        <end position="103"/>
    </location>
</feature>
<feature type="non-terminal residue" evidence="2">
    <location>
        <position position="1"/>
    </location>
</feature>
<evidence type="ECO:0000313" key="3">
    <source>
        <dbReference type="Proteomes" id="UP001153148"/>
    </source>
</evidence>
<feature type="compositionally biased region" description="Low complexity" evidence="1">
    <location>
        <begin position="67"/>
        <end position="84"/>
    </location>
</feature>
<evidence type="ECO:0000313" key="2">
    <source>
        <dbReference type="EMBL" id="CAG2064831.1"/>
    </source>
</evidence>
<organism evidence="2 3">
    <name type="scientific">Timema podura</name>
    <name type="common">Walking stick</name>
    <dbReference type="NCBI Taxonomy" id="61482"/>
    <lineage>
        <taxon>Eukaryota</taxon>
        <taxon>Metazoa</taxon>
        <taxon>Ecdysozoa</taxon>
        <taxon>Arthropoda</taxon>
        <taxon>Hexapoda</taxon>
        <taxon>Insecta</taxon>
        <taxon>Pterygota</taxon>
        <taxon>Neoptera</taxon>
        <taxon>Polyneoptera</taxon>
        <taxon>Phasmatodea</taxon>
        <taxon>Timematodea</taxon>
        <taxon>Timematoidea</taxon>
        <taxon>Timematidae</taxon>
        <taxon>Timema</taxon>
    </lineage>
</organism>
<dbReference type="EMBL" id="CAJPIN010037324">
    <property type="protein sequence ID" value="CAG2064831.1"/>
    <property type="molecule type" value="Genomic_DNA"/>
</dbReference>
<protein>
    <submittedName>
        <fullName evidence="2">Uncharacterized protein</fullName>
    </submittedName>
</protein>
<gene>
    <name evidence="2" type="ORF">TPAB3V08_LOCUS11775</name>
</gene>
<proteinExistence type="predicted"/>
<reference evidence="2" key="1">
    <citation type="submission" date="2021-03" db="EMBL/GenBank/DDBJ databases">
        <authorList>
            <person name="Tran Van P."/>
        </authorList>
    </citation>
    <scope>NUCLEOTIDE SEQUENCE</scope>
</reference>
<name>A0ABN7PCL1_TIMPD</name>
<sequence length="150" mass="16349">ILLVMTVELATAIIVAEDKPTSPQPNKKLTYPSHTGVFHQPLVAIDKQYSTLDIHHHPGGRPLPLVHQAASSSHSHGGHAASANQGGGHKHHQHHKGGEADHHKHQLVANTLSSTRSGWRPATAGEKAHLFNDTFGRVAWLQLEWWKSAV</sequence>
<evidence type="ECO:0000256" key="1">
    <source>
        <dbReference type="SAM" id="MobiDB-lite"/>
    </source>
</evidence>
<comment type="caution">
    <text evidence="2">The sequence shown here is derived from an EMBL/GenBank/DDBJ whole genome shotgun (WGS) entry which is preliminary data.</text>
</comment>